<evidence type="ECO:0000256" key="4">
    <source>
        <dbReference type="SAM" id="MobiDB-lite"/>
    </source>
</evidence>
<keyword evidence="3" id="KW-0804">Transcription</keyword>
<proteinExistence type="predicted"/>
<evidence type="ECO:0000256" key="2">
    <source>
        <dbReference type="ARBA" id="ARBA00023125"/>
    </source>
</evidence>
<evidence type="ECO:0000259" key="5">
    <source>
        <dbReference type="PROSITE" id="PS50995"/>
    </source>
</evidence>
<evidence type="ECO:0000313" key="6">
    <source>
        <dbReference type="EMBL" id="GHO57994.1"/>
    </source>
</evidence>
<dbReference type="Pfam" id="PF01047">
    <property type="entry name" value="MarR"/>
    <property type="match status" value="1"/>
</dbReference>
<dbReference type="PRINTS" id="PR00598">
    <property type="entry name" value="HTHMARR"/>
</dbReference>
<keyword evidence="1" id="KW-0805">Transcription regulation</keyword>
<dbReference type="InterPro" id="IPR036390">
    <property type="entry name" value="WH_DNA-bd_sf"/>
</dbReference>
<reference evidence="6 7" key="1">
    <citation type="journal article" date="2021" name="Int. J. Syst. Evol. Microbiol.">
        <title>Reticulibacter mediterranei gen. nov., sp. nov., within the new family Reticulibacteraceae fam. nov., and Ktedonospora formicarum gen. nov., sp. nov., Ktedonobacter robiniae sp. nov., Dictyobacter formicarum sp. nov. and Dictyobacter arantiisoli sp. nov., belonging to the class Ktedonobacteria.</title>
        <authorList>
            <person name="Yabe S."/>
            <person name="Zheng Y."/>
            <person name="Wang C.M."/>
            <person name="Sakai Y."/>
            <person name="Abe K."/>
            <person name="Yokota A."/>
            <person name="Donadio S."/>
            <person name="Cavaletti L."/>
            <person name="Monciardini P."/>
        </authorList>
    </citation>
    <scope>NUCLEOTIDE SEQUENCE [LARGE SCALE GENOMIC DNA]</scope>
    <source>
        <strain evidence="6 7">SOSP1-30</strain>
    </source>
</reference>
<evidence type="ECO:0000256" key="1">
    <source>
        <dbReference type="ARBA" id="ARBA00023015"/>
    </source>
</evidence>
<dbReference type="PROSITE" id="PS01117">
    <property type="entry name" value="HTH_MARR_1"/>
    <property type="match status" value="1"/>
</dbReference>
<dbReference type="PANTHER" id="PTHR33164:SF64">
    <property type="entry name" value="TRANSCRIPTIONAL REGULATOR SLYA"/>
    <property type="match status" value="1"/>
</dbReference>
<gene>
    <name evidence="6" type="ORF">KSB_64690</name>
</gene>
<evidence type="ECO:0000256" key="3">
    <source>
        <dbReference type="ARBA" id="ARBA00023163"/>
    </source>
</evidence>
<dbReference type="InterPro" id="IPR039422">
    <property type="entry name" value="MarR/SlyA-like"/>
</dbReference>
<feature type="compositionally biased region" description="Polar residues" evidence="4">
    <location>
        <begin position="148"/>
        <end position="157"/>
    </location>
</feature>
<dbReference type="EMBL" id="BNJG01000002">
    <property type="protein sequence ID" value="GHO57994.1"/>
    <property type="molecule type" value="Genomic_DNA"/>
</dbReference>
<name>A0ABQ3UYN5_9CHLR</name>
<evidence type="ECO:0000313" key="7">
    <source>
        <dbReference type="Proteomes" id="UP000654345"/>
    </source>
</evidence>
<dbReference type="SMART" id="SM00347">
    <property type="entry name" value="HTH_MARR"/>
    <property type="match status" value="1"/>
</dbReference>
<organism evidence="6 7">
    <name type="scientific">Ktedonobacter robiniae</name>
    <dbReference type="NCBI Taxonomy" id="2778365"/>
    <lineage>
        <taxon>Bacteria</taxon>
        <taxon>Bacillati</taxon>
        <taxon>Chloroflexota</taxon>
        <taxon>Ktedonobacteria</taxon>
        <taxon>Ktedonobacterales</taxon>
        <taxon>Ktedonobacteraceae</taxon>
        <taxon>Ktedonobacter</taxon>
    </lineage>
</organism>
<keyword evidence="2" id="KW-0238">DNA-binding</keyword>
<dbReference type="PANTHER" id="PTHR33164">
    <property type="entry name" value="TRANSCRIPTIONAL REGULATOR, MARR FAMILY"/>
    <property type="match status" value="1"/>
</dbReference>
<dbReference type="Proteomes" id="UP000654345">
    <property type="component" value="Unassembled WGS sequence"/>
</dbReference>
<dbReference type="InterPro" id="IPR000835">
    <property type="entry name" value="HTH_MarR-typ"/>
</dbReference>
<feature type="domain" description="HTH marR-type" evidence="5">
    <location>
        <begin position="1"/>
        <end position="135"/>
    </location>
</feature>
<keyword evidence="7" id="KW-1185">Reference proteome</keyword>
<dbReference type="InterPro" id="IPR023187">
    <property type="entry name" value="Tscrpt_reg_MarR-type_CS"/>
</dbReference>
<dbReference type="SUPFAM" id="SSF46785">
    <property type="entry name" value="Winged helix' DNA-binding domain"/>
    <property type="match status" value="1"/>
</dbReference>
<dbReference type="Gene3D" id="1.10.10.10">
    <property type="entry name" value="Winged helix-like DNA-binding domain superfamily/Winged helix DNA-binding domain"/>
    <property type="match status" value="1"/>
</dbReference>
<dbReference type="InterPro" id="IPR036388">
    <property type="entry name" value="WH-like_DNA-bd_sf"/>
</dbReference>
<feature type="region of interest" description="Disordered" evidence="4">
    <location>
        <begin position="138"/>
        <end position="157"/>
    </location>
</feature>
<comment type="caution">
    <text evidence="6">The sequence shown here is derived from an EMBL/GenBank/DDBJ whole genome shotgun (WGS) entry which is preliminary data.</text>
</comment>
<protein>
    <recommendedName>
        <fullName evidence="5">HTH marR-type domain-containing protein</fullName>
    </recommendedName>
</protein>
<sequence>MLAQSMRTLRRAIFQDFIIGMLRADQAFDLSFAQVATLITLETKGELSIKQIAEQLGRSLSATSRLIDQLVVQGLLSRREDKRDRRTKQVALTEHGQALIAQVEQRRADAQIAVMAYLSPEEQAQVLQAMLLLAEAGKRKGKHDVSPTAESTISQSS</sequence>
<dbReference type="PROSITE" id="PS50995">
    <property type="entry name" value="HTH_MARR_2"/>
    <property type="match status" value="1"/>
</dbReference>
<accession>A0ABQ3UYN5</accession>